<dbReference type="PRINTS" id="PR01210">
    <property type="entry name" value="GGTRANSPTASE"/>
</dbReference>
<evidence type="ECO:0000313" key="7">
    <source>
        <dbReference type="EMBL" id="MBA2225122.1"/>
    </source>
</evidence>
<dbReference type="UniPathway" id="UPA00204"/>
<gene>
    <name evidence="7" type="primary">ggt</name>
    <name evidence="7" type="ORF">H0921_02985</name>
</gene>
<dbReference type="GO" id="GO:0103068">
    <property type="term" value="F:leukotriene C4 gamma-glutamyl transferase activity"/>
    <property type="evidence" value="ECO:0007669"/>
    <property type="project" value="UniProtKB-EC"/>
</dbReference>
<evidence type="ECO:0000256" key="1">
    <source>
        <dbReference type="ARBA" id="ARBA00001049"/>
    </source>
</evidence>
<dbReference type="GO" id="GO:0036374">
    <property type="term" value="F:glutathione hydrolase activity"/>
    <property type="evidence" value="ECO:0007669"/>
    <property type="project" value="UniProtKB-UniRule"/>
</dbReference>
<comment type="catalytic activity">
    <reaction evidence="1 6">
        <text>an S-substituted glutathione + H2O = an S-substituted L-cysteinylglycine + L-glutamate</text>
        <dbReference type="Rhea" id="RHEA:59468"/>
        <dbReference type="ChEBI" id="CHEBI:15377"/>
        <dbReference type="ChEBI" id="CHEBI:29985"/>
        <dbReference type="ChEBI" id="CHEBI:90779"/>
        <dbReference type="ChEBI" id="CHEBI:143103"/>
        <dbReference type="EC" id="3.4.19.13"/>
    </reaction>
</comment>
<keyword evidence="6" id="KW-0317">Glutathione biosynthesis</keyword>
<dbReference type="NCBIfam" id="TIGR00066">
    <property type="entry name" value="g_glut_trans"/>
    <property type="match status" value="1"/>
</dbReference>
<accession>A0A7V8VBR5</accession>
<dbReference type="InterPro" id="IPR029055">
    <property type="entry name" value="Ntn_hydrolases_N"/>
</dbReference>
<keyword evidence="6 7" id="KW-0808">Transferase</keyword>
<comment type="catalytic activity">
    <reaction evidence="2 6">
        <text>glutathione + H2O = L-cysteinylglycine + L-glutamate</text>
        <dbReference type="Rhea" id="RHEA:28807"/>
        <dbReference type="ChEBI" id="CHEBI:15377"/>
        <dbReference type="ChEBI" id="CHEBI:29985"/>
        <dbReference type="ChEBI" id="CHEBI:57925"/>
        <dbReference type="ChEBI" id="CHEBI:61694"/>
        <dbReference type="EC" id="3.4.19.13"/>
    </reaction>
</comment>
<dbReference type="EC" id="3.4.19.13" evidence="6"/>
<dbReference type="Gene3D" id="1.10.246.130">
    <property type="match status" value="1"/>
</dbReference>
<dbReference type="InterPro" id="IPR043138">
    <property type="entry name" value="GGT_lsub"/>
</dbReference>
<name>A0A7V8VBR5_9BACT</name>
<dbReference type="Pfam" id="PF01019">
    <property type="entry name" value="G_glu_transpept"/>
    <property type="match status" value="1"/>
</dbReference>
<dbReference type="Gene3D" id="3.60.20.40">
    <property type="match status" value="1"/>
</dbReference>
<sequence length="571" mass="62485">MSARAMAGLAIMAGLCTGVSWAERPVIRAGQAGRSVTLAQQGMVATSHPLAAQIGLNVLQRGGNAVDAAIATSAALGVLEPTNCGIGGDLYALVWDARTQKLYGLNASGRSPLRATRAYFLERGYKQIPSSGPLSWSIPGCVDGWDQLRRRFGSWSWRELLEPSITYAEKGAPVPEVIATYWRSVERMRDPGMRATFLIDDGQGGRRAPRAGDLFRNPELARSYRLIAEQGRDAFYKGDIARRLVEFAQQVGGLWTAEDFERHQSEWVEPVATTYRGYEVWQIPPPGQGIAVLQMLNLLEHFDLARLGPTSADYWHLFVEAKKLAFADRARYYADPQFSQVPVQELISRKYAAERVKGIDMQKARTDVPPGDPRLGGAETVYLCVVDKDRNCVSLIQSNYSGFGSGLAAPGTGFGIQNRGCLFALEEKHPNRLEPGKRPFHTIIPAMVTQKGKPVFVFGVMGGDMQPQGQVQVLVNLLDFGMNVQAAGEAPRIEHVGHPTPTGLPGDPRGGIVRAEPGIPDEVLRELERRGHRVERVRVNGGGYQGIWIHPQSNVLYGGSEARKDGMAVGY</sequence>
<evidence type="ECO:0000256" key="3">
    <source>
        <dbReference type="ARBA" id="ARBA00047417"/>
    </source>
</evidence>
<dbReference type="InterPro" id="IPR000101">
    <property type="entry name" value="GGT_peptidase"/>
</dbReference>
<dbReference type="GO" id="GO:0006751">
    <property type="term" value="P:glutathione catabolic process"/>
    <property type="evidence" value="ECO:0007669"/>
    <property type="project" value="UniProtKB-UniRule"/>
</dbReference>
<dbReference type="AlphaFoldDB" id="A0A7V8VBR5"/>
<feature type="binding site" evidence="5">
    <location>
        <position position="463"/>
    </location>
    <ligand>
        <name>L-glutamate</name>
        <dbReference type="ChEBI" id="CHEBI:29985"/>
    </ligand>
</feature>
<keyword evidence="8" id="KW-1185">Reference proteome</keyword>
<reference evidence="7 8" key="1">
    <citation type="submission" date="2020-07" db="EMBL/GenBank/DDBJ databases">
        <title>Thermogemmata thermophila gen. nov., sp. nov., a novel moderate thermophilic planctomycete from a Kamchatka hot spring.</title>
        <authorList>
            <person name="Elcheninov A.G."/>
            <person name="Podosokorskaya O.A."/>
            <person name="Kovaleva O.L."/>
            <person name="Novikov A."/>
            <person name="Bonch-Osmolovskaya E.A."/>
            <person name="Toshchakov S.V."/>
            <person name="Kublanov I.V."/>
        </authorList>
    </citation>
    <scope>NUCLEOTIDE SEQUENCE [LARGE SCALE GENOMIC DNA]</scope>
    <source>
        <strain evidence="7 8">2918</strain>
    </source>
</reference>
<dbReference type="GO" id="GO:0006750">
    <property type="term" value="P:glutathione biosynthetic process"/>
    <property type="evidence" value="ECO:0007669"/>
    <property type="project" value="UniProtKB-KW"/>
</dbReference>
<dbReference type="SUPFAM" id="SSF56235">
    <property type="entry name" value="N-terminal nucleophile aminohydrolases (Ntn hydrolases)"/>
    <property type="match status" value="1"/>
</dbReference>
<dbReference type="EC" id="2.3.2.2" evidence="6"/>
<comment type="PTM">
    <text evidence="6">Cleaved by autocatalysis into a large and a small subunit.</text>
</comment>
<feature type="active site" description="Nucleophile" evidence="4">
    <location>
        <position position="380"/>
    </location>
</feature>
<protein>
    <recommendedName>
        <fullName evidence="6">Glutathione hydrolase proenzyme</fullName>
        <ecNumber evidence="6">2.3.2.2</ecNumber>
        <ecNumber evidence="6">3.4.19.13</ecNumber>
    </recommendedName>
    <component>
        <recommendedName>
            <fullName evidence="6">Glutathione hydrolase large chain</fullName>
        </recommendedName>
    </component>
    <component>
        <recommendedName>
            <fullName evidence="6">Glutathione hydrolase small chain</fullName>
        </recommendedName>
    </component>
</protein>
<keyword evidence="6 7" id="KW-0012">Acyltransferase</keyword>
<keyword evidence="6" id="KW-0865">Zymogen</keyword>
<comment type="subunit">
    <text evidence="6">This enzyme consists of two polypeptide chains, which are synthesized in precursor form from a single polypeptide.</text>
</comment>
<evidence type="ECO:0000256" key="5">
    <source>
        <dbReference type="PIRSR" id="PIRSR600101-2"/>
    </source>
</evidence>
<comment type="caution">
    <text evidence="7">The sequence shown here is derived from an EMBL/GenBank/DDBJ whole genome shotgun (WGS) entry which is preliminary data.</text>
</comment>
<evidence type="ECO:0000256" key="6">
    <source>
        <dbReference type="RuleBase" id="RU368036"/>
    </source>
</evidence>
<comment type="pathway">
    <text evidence="6">Sulfur metabolism; glutathione metabolism.</text>
</comment>
<comment type="similarity">
    <text evidence="6">Belongs to the gamma-glutamyltransferase family.</text>
</comment>
<dbReference type="PANTHER" id="PTHR43881">
    <property type="entry name" value="GAMMA-GLUTAMYLTRANSPEPTIDASE (AFU_ORTHOLOGUE AFUA_4G13580)"/>
    <property type="match status" value="1"/>
</dbReference>
<comment type="catalytic activity">
    <reaction evidence="3 6">
        <text>an N-terminal (5-L-glutamyl)-[peptide] + an alpha-amino acid = 5-L-glutamyl amino acid + an N-terminal L-alpha-aminoacyl-[peptide]</text>
        <dbReference type="Rhea" id="RHEA:23904"/>
        <dbReference type="Rhea" id="RHEA-COMP:9780"/>
        <dbReference type="Rhea" id="RHEA-COMP:9795"/>
        <dbReference type="ChEBI" id="CHEBI:77644"/>
        <dbReference type="ChEBI" id="CHEBI:78597"/>
        <dbReference type="ChEBI" id="CHEBI:78599"/>
        <dbReference type="ChEBI" id="CHEBI:78608"/>
        <dbReference type="EC" id="2.3.2.2"/>
    </reaction>
</comment>
<evidence type="ECO:0000313" key="8">
    <source>
        <dbReference type="Proteomes" id="UP000542342"/>
    </source>
</evidence>
<proteinExistence type="inferred from homology"/>
<evidence type="ECO:0000256" key="2">
    <source>
        <dbReference type="ARBA" id="ARBA00001089"/>
    </source>
</evidence>
<organism evidence="7 8">
    <name type="scientific">Thermogemmata fonticola</name>
    <dbReference type="NCBI Taxonomy" id="2755323"/>
    <lineage>
        <taxon>Bacteria</taxon>
        <taxon>Pseudomonadati</taxon>
        <taxon>Planctomycetota</taxon>
        <taxon>Planctomycetia</taxon>
        <taxon>Gemmatales</taxon>
        <taxon>Gemmataceae</taxon>
        <taxon>Thermogemmata</taxon>
    </lineage>
</organism>
<dbReference type="PANTHER" id="PTHR43881:SF1">
    <property type="entry name" value="GAMMA-GLUTAMYLTRANSPEPTIDASE (AFU_ORTHOLOGUE AFUA_4G13580)"/>
    <property type="match status" value="1"/>
</dbReference>
<dbReference type="RefSeq" id="WP_194536515.1">
    <property type="nucleotide sequence ID" value="NZ_JACEFB010000001.1"/>
</dbReference>
<dbReference type="Proteomes" id="UP000542342">
    <property type="component" value="Unassembled WGS sequence"/>
</dbReference>
<dbReference type="EMBL" id="JACEFB010000001">
    <property type="protein sequence ID" value="MBA2225122.1"/>
    <property type="molecule type" value="Genomic_DNA"/>
</dbReference>
<keyword evidence="6" id="KW-0378">Hydrolase</keyword>
<evidence type="ECO:0000256" key="4">
    <source>
        <dbReference type="PIRSR" id="PIRSR600101-1"/>
    </source>
</evidence>
<dbReference type="InterPro" id="IPR043137">
    <property type="entry name" value="GGT_ssub_C"/>
</dbReference>
<dbReference type="InterPro" id="IPR052896">
    <property type="entry name" value="GGT-like_enzyme"/>
</dbReference>